<feature type="signal peptide" evidence="6">
    <location>
        <begin position="1"/>
        <end position="20"/>
    </location>
</feature>
<evidence type="ECO:0000256" key="2">
    <source>
        <dbReference type="ARBA" id="ARBA00022617"/>
    </source>
</evidence>
<keyword evidence="6" id="KW-0732">Signal</keyword>
<comment type="caution">
    <text evidence="8">The sequence shown here is derived from an EMBL/GenBank/DDBJ whole genome shotgun (WGS) entry which is preliminary data.</text>
</comment>
<evidence type="ECO:0000259" key="7">
    <source>
        <dbReference type="SMART" id="SM00887"/>
    </source>
</evidence>
<evidence type="ECO:0000313" key="9">
    <source>
        <dbReference type="Proteomes" id="UP000275461"/>
    </source>
</evidence>
<keyword evidence="4" id="KW-0249">Electron transport</keyword>
<dbReference type="Gene3D" id="2.60.40.1190">
    <property type="match status" value="1"/>
</dbReference>
<evidence type="ECO:0000256" key="4">
    <source>
        <dbReference type="ARBA" id="ARBA00022982"/>
    </source>
</evidence>
<sequence length="442" mass="50155">MRKRTLNLFIPLLAAPGLVAADNIRVDVERNIYVPDYPNSHGTLQVAAAYNGDEIQIHYVFETDNPSWYHQYWRYEDGEWVRYGSGGPKPDPHGLYEDRISMLLDDGAVDGFDRYGGWMTAHDGMRSLTSEAESSEVEAHPTLGDDLGRSDVRKYLPQTRDVDDPTDVSWDAVRDDDELAQLQEDGVFLDLWQWRAHRSHPMGYADNGYVLHYRLSSEGDSMFTTNWDDDGNHPAYMFDPDETGRVALDWDELVDGEYSQDDPYFISEHNSVPFDPDHDWQEGDVIPQRFLQEPSGSRGAIRAEGGYEDGAWRVTLTRSLDAPDAMDSKTLEDGGLYNVAFAVHTGGFGARWHLVSLPQTLGLGVDDEDVDITAVRVDGDLADAELEWTELTVFHPGQITWQFLHSEDHPGQDQVREGLLGVRDHHVIEELRQYIIKQELAR</sequence>
<dbReference type="OrthoDB" id="5337932at2"/>
<protein>
    <submittedName>
        <fullName evidence="8">Ethylbenzene dehydrogenase</fullName>
    </submittedName>
</protein>
<dbReference type="RefSeq" id="WP_121442898.1">
    <property type="nucleotide sequence ID" value="NZ_RCDA01000004.1"/>
</dbReference>
<dbReference type="AlphaFoldDB" id="A0A498BTP3"/>
<keyword evidence="5" id="KW-0408">Iron</keyword>
<keyword evidence="9" id="KW-1185">Reference proteome</keyword>
<evidence type="ECO:0000256" key="5">
    <source>
        <dbReference type="ARBA" id="ARBA00023004"/>
    </source>
</evidence>
<dbReference type="Pfam" id="PF09459">
    <property type="entry name" value="EB_dh"/>
    <property type="match status" value="1"/>
</dbReference>
<proteinExistence type="predicted"/>
<organism evidence="8 9">
    <name type="scientific">Alkalispirillum mobile</name>
    <dbReference type="NCBI Taxonomy" id="85925"/>
    <lineage>
        <taxon>Bacteria</taxon>
        <taxon>Pseudomonadati</taxon>
        <taxon>Pseudomonadota</taxon>
        <taxon>Gammaproteobacteria</taxon>
        <taxon>Chromatiales</taxon>
        <taxon>Ectothiorhodospiraceae</taxon>
        <taxon>Alkalispirillum</taxon>
    </lineage>
</organism>
<evidence type="ECO:0000313" key="8">
    <source>
        <dbReference type="EMBL" id="RLK47065.1"/>
    </source>
</evidence>
<dbReference type="InterPro" id="IPR019020">
    <property type="entry name" value="Cyt-c552/DMSO_Rdtase_haem-bd"/>
</dbReference>
<feature type="domain" description="Cytochrome c-552/DMSO reductase-like haem-binding" evidence="7">
    <location>
        <begin position="3"/>
        <end position="356"/>
    </location>
</feature>
<accession>A0A498BTP3</accession>
<dbReference type="GO" id="GO:0020037">
    <property type="term" value="F:heme binding"/>
    <property type="evidence" value="ECO:0007669"/>
    <property type="project" value="InterPro"/>
</dbReference>
<dbReference type="SMART" id="SM00887">
    <property type="entry name" value="EB_dh"/>
    <property type="match status" value="1"/>
</dbReference>
<name>A0A498BTP3_9GAMM</name>
<keyword evidence="3" id="KW-0479">Metal-binding</keyword>
<evidence type="ECO:0000256" key="3">
    <source>
        <dbReference type="ARBA" id="ARBA00022723"/>
    </source>
</evidence>
<feature type="chain" id="PRO_5019840390" evidence="6">
    <location>
        <begin position="21"/>
        <end position="442"/>
    </location>
</feature>
<dbReference type="Proteomes" id="UP000275461">
    <property type="component" value="Unassembled WGS sequence"/>
</dbReference>
<evidence type="ECO:0000256" key="6">
    <source>
        <dbReference type="SAM" id="SignalP"/>
    </source>
</evidence>
<dbReference type="GO" id="GO:0046872">
    <property type="term" value="F:metal ion binding"/>
    <property type="evidence" value="ECO:0007669"/>
    <property type="project" value="UniProtKB-KW"/>
</dbReference>
<evidence type="ECO:0000256" key="1">
    <source>
        <dbReference type="ARBA" id="ARBA00022448"/>
    </source>
</evidence>
<dbReference type="EMBL" id="RCDA01000004">
    <property type="protein sequence ID" value="RLK47065.1"/>
    <property type="molecule type" value="Genomic_DNA"/>
</dbReference>
<gene>
    <name evidence="8" type="ORF">DFR31_2379</name>
</gene>
<keyword evidence="2" id="KW-0349">Heme</keyword>
<keyword evidence="1" id="KW-0813">Transport</keyword>
<reference evidence="8 9" key="1">
    <citation type="submission" date="2018-10" db="EMBL/GenBank/DDBJ databases">
        <title>Genomic Encyclopedia of Type Strains, Phase IV (KMG-IV): sequencing the most valuable type-strain genomes for metagenomic binning, comparative biology and taxonomic classification.</title>
        <authorList>
            <person name="Goeker M."/>
        </authorList>
    </citation>
    <scope>NUCLEOTIDE SEQUENCE [LARGE SCALE GENOMIC DNA]</scope>
    <source>
        <strain evidence="8 9">DSM 12769</strain>
    </source>
</reference>
<dbReference type="CDD" id="cd09625">
    <property type="entry name" value="DOMON_like_cytochrome"/>
    <property type="match status" value="1"/>
</dbReference>